<dbReference type="PANTHER" id="PTHR11136">
    <property type="entry name" value="FOLYLPOLYGLUTAMATE SYNTHASE-RELATED"/>
    <property type="match status" value="1"/>
</dbReference>
<dbReference type="Pfam" id="PF08245">
    <property type="entry name" value="Mur_ligase_M"/>
    <property type="match status" value="1"/>
</dbReference>
<evidence type="ECO:0000313" key="14">
    <source>
        <dbReference type="EMBL" id="SEK72980.1"/>
    </source>
</evidence>
<feature type="domain" description="Mur ligase central" evidence="13">
    <location>
        <begin position="56"/>
        <end position="276"/>
    </location>
</feature>
<dbReference type="AlphaFoldDB" id="A0A1H7JG71"/>
<dbReference type="InterPro" id="IPR036615">
    <property type="entry name" value="Mur_ligase_C_dom_sf"/>
</dbReference>
<evidence type="ECO:0000256" key="10">
    <source>
        <dbReference type="ARBA" id="ARBA00047493"/>
    </source>
</evidence>
<dbReference type="Gene3D" id="3.90.190.20">
    <property type="entry name" value="Mur ligase, C-terminal domain"/>
    <property type="match status" value="1"/>
</dbReference>
<proteinExistence type="inferred from homology"/>
<evidence type="ECO:0000256" key="7">
    <source>
        <dbReference type="ARBA" id="ARBA00022840"/>
    </source>
</evidence>
<dbReference type="InterPro" id="IPR004101">
    <property type="entry name" value="Mur_ligase_C"/>
</dbReference>
<evidence type="ECO:0000256" key="5">
    <source>
        <dbReference type="ARBA" id="ARBA00022723"/>
    </source>
</evidence>
<evidence type="ECO:0000256" key="8">
    <source>
        <dbReference type="ARBA" id="ARBA00022842"/>
    </source>
</evidence>
<dbReference type="InterPro" id="IPR001645">
    <property type="entry name" value="Folylpolyglutamate_synth"/>
</dbReference>
<comment type="similarity">
    <text evidence="2 11">Belongs to the folylpolyglutamate synthase family.</text>
</comment>
<name>A0A1H7JG71_9FIRM</name>
<evidence type="ECO:0000259" key="13">
    <source>
        <dbReference type="Pfam" id="PF08245"/>
    </source>
</evidence>
<dbReference type="GO" id="GO:0046872">
    <property type="term" value="F:metal ion binding"/>
    <property type="evidence" value="ECO:0007669"/>
    <property type="project" value="UniProtKB-KW"/>
</dbReference>
<dbReference type="EC" id="6.3.2.17" evidence="3"/>
<dbReference type="SUPFAM" id="SSF53244">
    <property type="entry name" value="MurD-like peptide ligases, peptide-binding domain"/>
    <property type="match status" value="1"/>
</dbReference>
<evidence type="ECO:0000256" key="1">
    <source>
        <dbReference type="ARBA" id="ARBA00001946"/>
    </source>
</evidence>
<sequence length="427" mass="47283">MKEYSYSQAIDFFKNMPHFIPPKGGGAKKDYFSLDAELMLLEKLDKPQNKLKYVHIAGTNGKGSTTSYLASILNEASVVTGAFTSPFLYRYNEMFKVNGIDISDEEFAKVFSEVKPVYDELAEDGFFVSEYEFLTVMAFMYFLKKGCEIVLLEVSMGGRMDTTNVIPAPLVSIITPISYDHMTILGNTLTEIATEKAGIIKTGTVVVSATQEPEVQKVLRDTCKSVNAPLDFVEPAQIISRDIHGQRFGVSEGLQYETTMLGTYQIDNATVAISAARKLTEKGYHITEESIRKGIANTKWFGRFTLLSDNPPVIIDGGHNRQGAKVLRESLETYFPGKKVTFVLGILADKEVDVIIDTLAPIMKKCYTMAVPNPRTMDPQALAGMIKERGIEAEPLDSKSTIEDIKNQSDVVCLAGSLYLISLFDKA</sequence>
<reference evidence="15" key="1">
    <citation type="submission" date="2016-10" db="EMBL/GenBank/DDBJ databases">
        <authorList>
            <person name="Varghese N."/>
        </authorList>
    </citation>
    <scope>NUCLEOTIDE SEQUENCE [LARGE SCALE GENOMIC DNA]</scope>
    <source>
        <strain evidence="15">ACV-9</strain>
    </source>
</reference>
<keyword evidence="7 11" id="KW-0067">ATP-binding</keyword>
<organism evidence="14 15">
    <name type="scientific">Pseudobutyrivibrio ruminis</name>
    <dbReference type="NCBI Taxonomy" id="46206"/>
    <lineage>
        <taxon>Bacteria</taxon>
        <taxon>Bacillati</taxon>
        <taxon>Bacillota</taxon>
        <taxon>Clostridia</taxon>
        <taxon>Lachnospirales</taxon>
        <taxon>Lachnospiraceae</taxon>
        <taxon>Pseudobutyrivibrio</taxon>
    </lineage>
</organism>
<accession>A0A1H7JG71</accession>
<dbReference type="GO" id="GO:0008841">
    <property type="term" value="F:dihydrofolate synthase activity"/>
    <property type="evidence" value="ECO:0007669"/>
    <property type="project" value="TreeGrafter"/>
</dbReference>
<keyword evidence="4 11" id="KW-0436">Ligase</keyword>
<keyword evidence="15" id="KW-1185">Reference proteome</keyword>
<comment type="catalytic activity">
    <reaction evidence="10">
        <text>(6S)-5,6,7,8-tetrahydrofolyl-(gamma-L-Glu)(n) + L-glutamate + ATP = (6S)-5,6,7,8-tetrahydrofolyl-(gamma-L-Glu)(n+1) + ADP + phosphate + H(+)</text>
        <dbReference type="Rhea" id="RHEA:10580"/>
        <dbReference type="Rhea" id="RHEA-COMP:14738"/>
        <dbReference type="Rhea" id="RHEA-COMP:14740"/>
        <dbReference type="ChEBI" id="CHEBI:15378"/>
        <dbReference type="ChEBI" id="CHEBI:29985"/>
        <dbReference type="ChEBI" id="CHEBI:30616"/>
        <dbReference type="ChEBI" id="CHEBI:43474"/>
        <dbReference type="ChEBI" id="CHEBI:141005"/>
        <dbReference type="ChEBI" id="CHEBI:456216"/>
        <dbReference type="EC" id="6.3.2.17"/>
    </reaction>
</comment>
<dbReference type="PROSITE" id="PS01011">
    <property type="entry name" value="FOLYLPOLYGLU_SYNT_1"/>
    <property type="match status" value="1"/>
</dbReference>
<dbReference type="Proteomes" id="UP000182321">
    <property type="component" value="Unassembled WGS sequence"/>
</dbReference>
<dbReference type="InterPro" id="IPR013221">
    <property type="entry name" value="Mur_ligase_cen"/>
</dbReference>
<keyword evidence="6 11" id="KW-0547">Nucleotide-binding</keyword>
<evidence type="ECO:0000259" key="12">
    <source>
        <dbReference type="Pfam" id="PF02875"/>
    </source>
</evidence>
<dbReference type="GO" id="GO:0005524">
    <property type="term" value="F:ATP binding"/>
    <property type="evidence" value="ECO:0007669"/>
    <property type="project" value="UniProtKB-KW"/>
</dbReference>
<dbReference type="RefSeq" id="WP_074790929.1">
    <property type="nucleotide sequence ID" value="NZ_FNZX01000009.1"/>
</dbReference>
<dbReference type="FunFam" id="3.40.1190.10:FF:000011">
    <property type="entry name" value="Folylpolyglutamate synthase/dihydrofolate synthase"/>
    <property type="match status" value="1"/>
</dbReference>
<dbReference type="NCBIfam" id="TIGR01499">
    <property type="entry name" value="folC"/>
    <property type="match status" value="1"/>
</dbReference>
<feature type="domain" description="Mur ligase C-terminal" evidence="12">
    <location>
        <begin position="302"/>
        <end position="417"/>
    </location>
</feature>
<evidence type="ECO:0000256" key="3">
    <source>
        <dbReference type="ARBA" id="ARBA00013025"/>
    </source>
</evidence>
<dbReference type="Gene3D" id="3.40.1190.10">
    <property type="entry name" value="Mur-like, catalytic domain"/>
    <property type="match status" value="1"/>
</dbReference>
<keyword evidence="8" id="KW-0460">Magnesium</keyword>
<dbReference type="InterPro" id="IPR036565">
    <property type="entry name" value="Mur-like_cat_sf"/>
</dbReference>
<dbReference type="GO" id="GO:0004326">
    <property type="term" value="F:tetrahydrofolylpolyglutamate synthase activity"/>
    <property type="evidence" value="ECO:0007669"/>
    <property type="project" value="UniProtKB-EC"/>
</dbReference>
<dbReference type="PIRSF" id="PIRSF001563">
    <property type="entry name" value="Folylpolyglu_synth"/>
    <property type="match status" value="1"/>
</dbReference>
<gene>
    <name evidence="14" type="ORF">SAMN02910377_01669</name>
</gene>
<evidence type="ECO:0000256" key="4">
    <source>
        <dbReference type="ARBA" id="ARBA00022598"/>
    </source>
</evidence>
<dbReference type="Pfam" id="PF02875">
    <property type="entry name" value="Mur_ligase_C"/>
    <property type="match status" value="1"/>
</dbReference>
<dbReference type="SUPFAM" id="SSF53623">
    <property type="entry name" value="MurD-like peptide ligases, catalytic domain"/>
    <property type="match status" value="1"/>
</dbReference>
<evidence type="ECO:0000313" key="15">
    <source>
        <dbReference type="Proteomes" id="UP000182321"/>
    </source>
</evidence>
<evidence type="ECO:0000256" key="9">
    <source>
        <dbReference type="ARBA" id="ARBA00030592"/>
    </source>
</evidence>
<evidence type="ECO:0000256" key="6">
    <source>
        <dbReference type="ARBA" id="ARBA00022741"/>
    </source>
</evidence>
<evidence type="ECO:0000256" key="2">
    <source>
        <dbReference type="ARBA" id="ARBA00008276"/>
    </source>
</evidence>
<evidence type="ECO:0000256" key="11">
    <source>
        <dbReference type="PIRNR" id="PIRNR001563"/>
    </source>
</evidence>
<protein>
    <recommendedName>
        <fullName evidence="3">tetrahydrofolate synthase</fullName>
        <ecNumber evidence="3">6.3.2.17</ecNumber>
    </recommendedName>
    <alternativeName>
        <fullName evidence="9">Tetrahydrofolylpolyglutamate synthase</fullName>
    </alternativeName>
</protein>
<dbReference type="InterPro" id="IPR018109">
    <property type="entry name" value="Folylpolyglutamate_synth_CS"/>
</dbReference>
<dbReference type="PANTHER" id="PTHR11136:SF0">
    <property type="entry name" value="DIHYDROFOLATE SYNTHETASE-RELATED"/>
    <property type="match status" value="1"/>
</dbReference>
<comment type="cofactor">
    <cofactor evidence="1">
        <name>Mg(2+)</name>
        <dbReference type="ChEBI" id="CHEBI:18420"/>
    </cofactor>
</comment>
<keyword evidence="5" id="KW-0479">Metal-binding</keyword>
<dbReference type="GO" id="GO:0005737">
    <property type="term" value="C:cytoplasm"/>
    <property type="evidence" value="ECO:0007669"/>
    <property type="project" value="TreeGrafter"/>
</dbReference>
<dbReference type="EMBL" id="FNZX01000009">
    <property type="protein sequence ID" value="SEK72980.1"/>
    <property type="molecule type" value="Genomic_DNA"/>
</dbReference>